<dbReference type="KEGG" id="cna:AB433_14070"/>
<organism evidence="2 3">
    <name type="scientific">Croceicoccus naphthovorans</name>
    <dbReference type="NCBI Taxonomy" id="1348774"/>
    <lineage>
        <taxon>Bacteria</taxon>
        <taxon>Pseudomonadati</taxon>
        <taxon>Pseudomonadota</taxon>
        <taxon>Alphaproteobacteria</taxon>
        <taxon>Sphingomonadales</taxon>
        <taxon>Erythrobacteraceae</taxon>
        <taxon>Croceicoccus</taxon>
    </lineage>
</organism>
<keyword evidence="1" id="KW-0812">Transmembrane</keyword>
<keyword evidence="1" id="KW-0472">Membrane</keyword>
<gene>
    <name evidence="2" type="ORF">AB433_14070</name>
</gene>
<sequence length="72" mass="8040">MPLIFLGAACYVMATPTPIPENYDPDIHENGGRLDFLAIMIWGLVLPTIYVAIAFPVSLAYAFWKRRGQTPD</sequence>
<reference evidence="2 3" key="1">
    <citation type="submission" date="2015-06" db="EMBL/GenBank/DDBJ databases">
        <authorList>
            <person name="Zeng Y."/>
            <person name="Huang Y."/>
        </authorList>
    </citation>
    <scope>NUCLEOTIDE SEQUENCE [LARGE SCALE GENOMIC DNA]</scope>
    <source>
        <strain evidence="2 3">PQ-2</strain>
    </source>
</reference>
<evidence type="ECO:0000256" key="1">
    <source>
        <dbReference type="SAM" id="Phobius"/>
    </source>
</evidence>
<accession>A0A0G3XKB0</accession>
<dbReference type="PATRIC" id="fig|1348774.3.peg.2959"/>
<dbReference type="AlphaFoldDB" id="A0A0G3XKB0"/>
<keyword evidence="1" id="KW-1133">Transmembrane helix</keyword>
<feature type="transmembrane region" description="Helical" evidence="1">
    <location>
        <begin position="38"/>
        <end position="64"/>
    </location>
</feature>
<protein>
    <submittedName>
        <fullName evidence="2">Uncharacterized protein</fullName>
    </submittedName>
</protein>
<dbReference type="Proteomes" id="UP000035287">
    <property type="component" value="Chromosome"/>
</dbReference>
<dbReference type="EMBL" id="CP011770">
    <property type="protein sequence ID" value="AKM10838.1"/>
    <property type="molecule type" value="Genomic_DNA"/>
</dbReference>
<evidence type="ECO:0000313" key="2">
    <source>
        <dbReference type="EMBL" id="AKM10838.1"/>
    </source>
</evidence>
<name>A0A0G3XKB0_9SPHN</name>
<evidence type="ECO:0000313" key="3">
    <source>
        <dbReference type="Proteomes" id="UP000035287"/>
    </source>
</evidence>
<keyword evidence="3" id="KW-1185">Reference proteome</keyword>
<proteinExistence type="predicted"/>